<dbReference type="Proteomes" id="UP000295443">
    <property type="component" value="Unassembled WGS sequence"/>
</dbReference>
<dbReference type="EMBL" id="SJZB01000005">
    <property type="protein sequence ID" value="TCJ19767.1"/>
    <property type="molecule type" value="Genomic_DNA"/>
</dbReference>
<dbReference type="InterPro" id="IPR016087">
    <property type="entry name" value="Chalcone_isomerase"/>
</dbReference>
<evidence type="ECO:0000313" key="2">
    <source>
        <dbReference type="EMBL" id="TCJ19767.1"/>
    </source>
</evidence>
<protein>
    <recommendedName>
        <fullName evidence="1">Chalcone isomerase domain-containing protein</fullName>
    </recommendedName>
</protein>
<dbReference type="AlphaFoldDB" id="A0A4R1BR41"/>
<gene>
    <name evidence="2" type="ORF">EZJ19_01150</name>
</gene>
<proteinExistence type="predicted"/>
<dbReference type="Gene3D" id="3.50.70.10">
    <property type="match status" value="1"/>
</dbReference>
<dbReference type="SUPFAM" id="SSF54626">
    <property type="entry name" value="Chalcone isomerase"/>
    <property type="match status" value="1"/>
</dbReference>
<dbReference type="InterPro" id="IPR036298">
    <property type="entry name" value="Chalcone_isomerase_sf"/>
</dbReference>
<comment type="caution">
    <text evidence="2">The sequence shown here is derived from an EMBL/GenBank/DDBJ whole genome shotgun (WGS) entry which is preliminary data.</text>
</comment>
<keyword evidence="3" id="KW-1185">Reference proteome</keyword>
<dbReference type="InterPro" id="IPR016088">
    <property type="entry name" value="Chalcone_isomerase_3-sand"/>
</dbReference>
<dbReference type="GO" id="GO:0016872">
    <property type="term" value="F:intramolecular lyase activity"/>
    <property type="evidence" value="ECO:0007669"/>
    <property type="project" value="InterPro"/>
</dbReference>
<dbReference type="Pfam" id="PF16036">
    <property type="entry name" value="Chalcone_3"/>
    <property type="match status" value="1"/>
</dbReference>
<dbReference type="OrthoDB" id="9795336at2"/>
<reference evidence="2 3" key="1">
    <citation type="submission" date="2019-03" db="EMBL/GenBank/DDBJ databases">
        <title>Genome sequence of Thiobacillaceae bacterium LSR1, a sulfur-oxidizing bacterium isolated from freshwater sediment.</title>
        <authorList>
            <person name="Li S."/>
        </authorList>
    </citation>
    <scope>NUCLEOTIDE SEQUENCE [LARGE SCALE GENOMIC DNA]</scope>
    <source>
        <strain evidence="2 3">LSR1</strain>
    </source>
</reference>
<organism evidence="2 3">
    <name type="scientific">Parasulfuritortus cantonensis</name>
    <dbReference type="NCBI Taxonomy" id="2528202"/>
    <lineage>
        <taxon>Bacteria</taxon>
        <taxon>Pseudomonadati</taxon>
        <taxon>Pseudomonadota</taxon>
        <taxon>Betaproteobacteria</taxon>
        <taxon>Nitrosomonadales</taxon>
        <taxon>Thiobacillaceae</taxon>
        <taxon>Parasulfuritortus</taxon>
    </lineage>
</organism>
<evidence type="ECO:0000313" key="3">
    <source>
        <dbReference type="Proteomes" id="UP000295443"/>
    </source>
</evidence>
<sequence>MVSDPAILNRPARSRAAGPAVMPRTLPSANIKPLLSRAISMTDGWLRGCARVLGWRLLAGACLVFAAPAAAQDASVAGLNVPERADLAGHDLLLNGAGLRSILGFRIYVAALYLPDRAASAGAVLGRDTPRRLDITLLRDVGTERNLAALKDGLVANNSEADMAAIEGDLEHFFALLRQARELPAGTRIRFDYLPGEGTRVWVGEREFGRIPGARFELAILRIWLGDEPIQVSLKKALLGDRPT</sequence>
<feature type="domain" description="Chalcone isomerase" evidence="1">
    <location>
        <begin position="75"/>
        <end position="240"/>
    </location>
</feature>
<accession>A0A4R1BR41</accession>
<name>A0A4R1BR41_9PROT</name>
<evidence type="ECO:0000259" key="1">
    <source>
        <dbReference type="Pfam" id="PF16036"/>
    </source>
</evidence>